<evidence type="ECO:0000256" key="11">
    <source>
        <dbReference type="ARBA" id="ARBA00022605"/>
    </source>
</evidence>
<dbReference type="FunFam" id="3.40.50.1970:FF:000007">
    <property type="entry name" value="Pentafunctional AROM polypeptide"/>
    <property type="match status" value="1"/>
</dbReference>
<dbReference type="GO" id="GO:0009073">
    <property type="term" value="P:aromatic amino acid family biosynthetic process"/>
    <property type="evidence" value="ECO:0007669"/>
    <property type="project" value="UniProtKB-KW"/>
</dbReference>
<accession>A0A8J2V2M3</accession>
<dbReference type="PANTHER" id="PTHR43622:SF7">
    <property type="entry name" value="3-DEHYDROQUINATE SYNTHASE, CHLOROPLASTIC"/>
    <property type="match status" value="1"/>
</dbReference>
<dbReference type="PIRSF" id="PIRSF001455">
    <property type="entry name" value="DHQ_synth"/>
    <property type="match status" value="1"/>
</dbReference>
<dbReference type="GO" id="GO:0009423">
    <property type="term" value="P:chorismate biosynthetic process"/>
    <property type="evidence" value="ECO:0007669"/>
    <property type="project" value="UniProtKB-UniRule"/>
</dbReference>
<keyword evidence="17 19" id="KW-0456">Lyase</keyword>
<dbReference type="EC" id="4.2.3.4" evidence="8 19"/>
<evidence type="ECO:0000313" key="23">
    <source>
        <dbReference type="Proteomes" id="UP000613582"/>
    </source>
</evidence>
<evidence type="ECO:0000256" key="9">
    <source>
        <dbReference type="ARBA" id="ARBA00017684"/>
    </source>
</evidence>
<evidence type="ECO:0000256" key="7">
    <source>
        <dbReference type="ARBA" id="ARBA00005412"/>
    </source>
</evidence>
<dbReference type="Pfam" id="PF01761">
    <property type="entry name" value="DHQ_synthase"/>
    <property type="match status" value="1"/>
</dbReference>
<dbReference type="HAMAP" id="MF_00110">
    <property type="entry name" value="DHQ_synthase"/>
    <property type="match status" value="1"/>
</dbReference>
<dbReference type="Gene3D" id="3.40.50.1970">
    <property type="match status" value="1"/>
</dbReference>
<evidence type="ECO:0000256" key="1">
    <source>
        <dbReference type="ARBA" id="ARBA00001393"/>
    </source>
</evidence>
<dbReference type="InterPro" id="IPR016037">
    <property type="entry name" value="DHQ_synth_AroB"/>
</dbReference>
<dbReference type="EMBL" id="BMGH01000001">
    <property type="protein sequence ID" value="GGD05050.1"/>
    <property type="molecule type" value="Genomic_DNA"/>
</dbReference>
<evidence type="ECO:0000256" key="6">
    <source>
        <dbReference type="ARBA" id="ARBA00004661"/>
    </source>
</evidence>
<evidence type="ECO:0000256" key="8">
    <source>
        <dbReference type="ARBA" id="ARBA00013031"/>
    </source>
</evidence>
<dbReference type="RefSeq" id="WP_188160393.1">
    <property type="nucleotide sequence ID" value="NZ_BMGH01000001.1"/>
</dbReference>
<protein>
    <recommendedName>
        <fullName evidence="9 19">3-dehydroquinate synthase</fullName>
        <shortName evidence="19">DHQS</shortName>
        <ecNumber evidence="8 19">4.2.3.4</ecNumber>
    </recommendedName>
</protein>
<reference evidence="22" key="2">
    <citation type="submission" date="2020-09" db="EMBL/GenBank/DDBJ databases">
        <authorList>
            <person name="Sun Q."/>
            <person name="Zhou Y."/>
        </authorList>
    </citation>
    <scope>NUCLEOTIDE SEQUENCE</scope>
    <source>
        <strain evidence="22">CGMCC 1.12921</strain>
    </source>
</reference>
<proteinExistence type="inferred from homology"/>
<evidence type="ECO:0000259" key="20">
    <source>
        <dbReference type="Pfam" id="PF01761"/>
    </source>
</evidence>
<keyword evidence="14 19" id="KW-0862">Zinc</keyword>
<dbReference type="NCBIfam" id="TIGR01357">
    <property type="entry name" value="aroB"/>
    <property type="match status" value="1"/>
</dbReference>
<feature type="binding site" evidence="19">
    <location>
        <position position="154"/>
    </location>
    <ligand>
        <name>NAD(+)</name>
        <dbReference type="ChEBI" id="CHEBI:57540"/>
    </ligand>
</feature>
<comment type="cofactor">
    <cofactor evidence="3">
        <name>Zn(2+)</name>
        <dbReference type="ChEBI" id="CHEBI:29105"/>
    </cofactor>
</comment>
<dbReference type="Pfam" id="PF24621">
    <property type="entry name" value="DHQS_C"/>
    <property type="match status" value="1"/>
</dbReference>
<comment type="cofactor">
    <cofactor evidence="2 19">
        <name>NAD(+)</name>
        <dbReference type="ChEBI" id="CHEBI:57540"/>
    </cofactor>
</comment>
<dbReference type="Proteomes" id="UP000613582">
    <property type="component" value="Unassembled WGS sequence"/>
</dbReference>
<evidence type="ECO:0000256" key="12">
    <source>
        <dbReference type="ARBA" id="ARBA00022723"/>
    </source>
</evidence>
<evidence type="ECO:0000256" key="3">
    <source>
        <dbReference type="ARBA" id="ARBA00001947"/>
    </source>
</evidence>
<dbReference type="GO" id="GO:0008652">
    <property type="term" value="P:amino acid biosynthetic process"/>
    <property type="evidence" value="ECO:0007669"/>
    <property type="project" value="UniProtKB-KW"/>
</dbReference>
<evidence type="ECO:0000256" key="17">
    <source>
        <dbReference type="ARBA" id="ARBA00023239"/>
    </source>
</evidence>
<dbReference type="UniPathway" id="UPA00053">
    <property type="reaction ID" value="UER00085"/>
</dbReference>
<keyword evidence="10 19" id="KW-0963">Cytoplasm</keyword>
<reference evidence="22" key="1">
    <citation type="journal article" date="2014" name="Int. J. Syst. Evol. Microbiol.">
        <title>Complete genome sequence of Corynebacterium casei LMG S-19264T (=DSM 44701T), isolated from a smear-ripened cheese.</title>
        <authorList>
            <consortium name="US DOE Joint Genome Institute (JGI-PGF)"/>
            <person name="Walter F."/>
            <person name="Albersmeier A."/>
            <person name="Kalinowski J."/>
            <person name="Ruckert C."/>
        </authorList>
    </citation>
    <scope>NUCLEOTIDE SEQUENCE</scope>
    <source>
        <strain evidence="22">CGMCC 1.12921</strain>
    </source>
</reference>
<dbReference type="AlphaFoldDB" id="A0A8J2V2M3"/>
<keyword evidence="12 19" id="KW-0479">Metal-binding</keyword>
<dbReference type="SUPFAM" id="SSF56796">
    <property type="entry name" value="Dehydroquinate synthase-like"/>
    <property type="match status" value="1"/>
</dbReference>
<evidence type="ECO:0000256" key="4">
    <source>
        <dbReference type="ARBA" id="ARBA00003485"/>
    </source>
</evidence>
<dbReference type="GO" id="GO:0000166">
    <property type="term" value="F:nucleotide binding"/>
    <property type="evidence" value="ECO:0007669"/>
    <property type="project" value="UniProtKB-KW"/>
</dbReference>
<keyword evidence="13 19" id="KW-0547">Nucleotide-binding</keyword>
<feature type="binding site" evidence="19">
    <location>
        <position position="196"/>
    </location>
    <ligand>
        <name>Zn(2+)</name>
        <dbReference type="ChEBI" id="CHEBI:29105"/>
    </ligand>
</feature>
<dbReference type="InterPro" id="IPR050071">
    <property type="entry name" value="Dehydroquinate_synthase"/>
</dbReference>
<dbReference type="GO" id="GO:0005737">
    <property type="term" value="C:cytoplasm"/>
    <property type="evidence" value="ECO:0007669"/>
    <property type="project" value="UniProtKB-SubCell"/>
</dbReference>
<evidence type="ECO:0000256" key="5">
    <source>
        <dbReference type="ARBA" id="ARBA00004496"/>
    </source>
</evidence>
<evidence type="ECO:0000256" key="18">
    <source>
        <dbReference type="ARBA" id="ARBA00023285"/>
    </source>
</evidence>
<comment type="caution">
    <text evidence="22">The sequence shown here is derived from an EMBL/GenBank/DDBJ whole genome shotgun (WGS) entry which is preliminary data.</text>
</comment>
<evidence type="ECO:0000256" key="19">
    <source>
        <dbReference type="HAMAP-Rule" id="MF_00110"/>
    </source>
</evidence>
<feature type="binding site" evidence="19">
    <location>
        <position position="277"/>
    </location>
    <ligand>
        <name>Zn(2+)</name>
        <dbReference type="ChEBI" id="CHEBI:29105"/>
    </ligand>
</feature>
<keyword evidence="15 19" id="KW-0520">NAD</keyword>
<dbReference type="InterPro" id="IPR030960">
    <property type="entry name" value="DHQS/DOIS_N"/>
</dbReference>
<evidence type="ECO:0000256" key="10">
    <source>
        <dbReference type="ARBA" id="ARBA00022490"/>
    </source>
</evidence>
<keyword evidence="11 19" id="KW-0028">Amino-acid biosynthesis</keyword>
<evidence type="ECO:0000256" key="13">
    <source>
        <dbReference type="ARBA" id="ARBA00022741"/>
    </source>
</evidence>
<feature type="domain" description="3-dehydroquinate synthase N-terminal" evidence="20">
    <location>
        <begin position="79"/>
        <end position="191"/>
    </location>
</feature>
<comment type="function">
    <text evidence="4 19">Catalyzes the conversion of 3-deoxy-D-arabino-heptulosonate 7-phosphate (DAHP) to dehydroquinate (DHQ).</text>
</comment>
<comment type="pathway">
    <text evidence="6 19">Metabolic intermediate biosynthesis; chorismate biosynthesis; chorismate from D-erythrose 4-phosphate and phosphoenolpyruvate: step 2/7.</text>
</comment>
<comment type="catalytic activity">
    <reaction evidence="1 19">
        <text>7-phospho-2-dehydro-3-deoxy-D-arabino-heptonate = 3-dehydroquinate + phosphate</text>
        <dbReference type="Rhea" id="RHEA:21968"/>
        <dbReference type="ChEBI" id="CHEBI:32364"/>
        <dbReference type="ChEBI" id="CHEBI:43474"/>
        <dbReference type="ChEBI" id="CHEBI:58394"/>
        <dbReference type="EC" id="4.2.3.4"/>
    </reaction>
</comment>
<evidence type="ECO:0000256" key="16">
    <source>
        <dbReference type="ARBA" id="ARBA00023141"/>
    </source>
</evidence>
<comment type="caution">
    <text evidence="19">Lacks conserved residue(s) required for the propagation of feature annotation.</text>
</comment>
<gene>
    <name evidence="19 22" type="primary">aroB</name>
    <name evidence="22" type="ORF">GCM10011342_12470</name>
</gene>
<keyword evidence="16 19" id="KW-0057">Aromatic amino acid biosynthesis</keyword>
<sequence>MTQPETGAEAGPETVRVGLGGRAYDIRIGAGLIGNAGEHIAPLLPRRRTVIVTDEHVAALHGEALTAALARAGIATDLITLPAGEATKRFEMLESLTEQLLALGVERKDAIIALGGGVIGDITGFAAAILRRGCRFIQIPTSLLAQVDSSVGGKTAINAKAGKNLVGAFHQPVLVLADTDVLHTLPERELKAGYAEIVKYGALGDFAFFEWLEENGTALLAGDDDLRREAVTRSVSAKARIVEEDETEGGVRALLNLGHTFGHALEAATGYSSTLLHGEGVAIGMAMALRYSAEEGLCPGQDAARLEAHLAACGMLPDITTLAGVREAGAEGLLKLMYQDKKVEDGKLTLILARRLGEAFIARDVEPDKVTRFLERYF</sequence>
<comment type="similarity">
    <text evidence="7 19">Belongs to the sugar phosphate cyclases superfamily. Dehydroquinate synthase family.</text>
</comment>
<feature type="binding site" evidence="19">
    <location>
        <begin position="141"/>
        <end position="142"/>
    </location>
    <ligand>
        <name>NAD(+)</name>
        <dbReference type="ChEBI" id="CHEBI:57540"/>
    </ligand>
</feature>
<dbReference type="Gene3D" id="1.20.1090.10">
    <property type="entry name" value="Dehydroquinate synthase-like - alpha domain"/>
    <property type="match status" value="1"/>
</dbReference>
<comment type="cofactor">
    <cofactor evidence="19">
        <name>Co(2+)</name>
        <dbReference type="ChEBI" id="CHEBI:48828"/>
    </cofactor>
    <cofactor evidence="19">
        <name>Zn(2+)</name>
        <dbReference type="ChEBI" id="CHEBI:29105"/>
    </cofactor>
    <text evidence="19">Binds 1 divalent metal cation per subunit. Can use either Co(2+) or Zn(2+).</text>
</comment>
<organism evidence="22 23">
    <name type="scientific">Aquisalinus flavus</name>
    <dbReference type="NCBI Taxonomy" id="1526572"/>
    <lineage>
        <taxon>Bacteria</taxon>
        <taxon>Pseudomonadati</taxon>
        <taxon>Pseudomonadota</taxon>
        <taxon>Alphaproteobacteria</taxon>
        <taxon>Parvularculales</taxon>
        <taxon>Parvularculaceae</taxon>
        <taxon>Aquisalinus</taxon>
    </lineage>
</organism>
<feature type="binding site" evidence="19">
    <location>
        <position position="163"/>
    </location>
    <ligand>
        <name>NAD(+)</name>
        <dbReference type="ChEBI" id="CHEBI:57540"/>
    </ligand>
</feature>
<comment type="subcellular location">
    <subcellularLocation>
        <location evidence="5 19">Cytoplasm</location>
    </subcellularLocation>
</comment>
<dbReference type="GO" id="GO:0046872">
    <property type="term" value="F:metal ion binding"/>
    <property type="evidence" value="ECO:0007669"/>
    <property type="project" value="UniProtKB-KW"/>
</dbReference>
<evidence type="ECO:0000256" key="2">
    <source>
        <dbReference type="ARBA" id="ARBA00001911"/>
    </source>
</evidence>
<keyword evidence="23" id="KW-1185">Reference proteome</keyword>
<feature type="binding site" evidence="19">
    <location>
        <position position="259"/>
    </location>
    <ligand>
        <name>Zn(2+)</name>
        <dbReference type="ChEBI" id="CHEBI:29105"/>
    </ligand>
</feature>
<evidence type="ECO:0000256" key="15">
    <source>
        <dbReference type="ARBA" id="ARBA00023027"/>
    </source>
</evidence>
<evidence type="ECO:0000259" key="21">
    <source>
        <dbReference type="Pfam" id="PF24621"/>
    </source>
</evidence>
<dbReference type="InterPro" id="IPR056179">
    <property type="entry name" value="DHQS_C"/>
</dbReference>
<name>A0A8J2V2M3_9PROT</name>
<feature type="domain" description="3-dehydroquinate synthase C-terminal" evidence="21">
    <location>
        <begin position="193"/>
        <end position="343"/>
    </location>
</feature>
<keyword evidence="18 19" id="KW-0170">Cobalt</keyword>
<dbReference type="InterPro" id="IPR030963">
    <property type="entry name" value="DHQ_synth_fam"/>
</dbReference>
<evidence type="ECO:0000313" key="22">
    <source>
        <dbReference type="EMBL" id="GGD05050.1"/>
    </source>
</evidence>
<feature type="binding site" evidence="19">
    <location>
        <begin position="117"/>
        <end position="121"/>
    </location>
    <ligand>
        <name>NAD(+)</name>
        <dbReference type="ChEBI" id="CHEBI:57540"/>
    </ligand>
</feature>
<evidence type="ECO:0000256" key="14">
    <source>
        <dbReference type="ARBA" id="ARBA00022833"/>
    </source>
</evidence>
<dbReference type="PANTHER" id="PTHR43622">
    <property type="entry name" value="3-DEHYDROQUINATE SYNTHASE"/>
    <property type="match status" value="1"/>
</dbReference>
<dbReference type="GO" id="GO:0003856">
    <property type="term" value="F:3-dehydroquinate synthase activity"/>
    <property type="evidence" value="ECO:0007669"/>
    <property type="project" value="UniProtKB-UniRule"/>
</dbReference>
<dbReference type="CDD" id="cd08195">
    <property type="entry name" value="DHQS"/>
    <property type="match status" value="1"/>
</dbReference>